<organism evidence="4">
    <name type="scientific">Hydatigena taeniaeformis</name>
    <name type="common">Feline tapeworm</name>
    <name type="synonym">Taenia taeniaeformis</name>
    <dbReference type="NCBI Taxonomy" id="6205"/>
    <lineage>
        <taxon>Eukaryota</taxon>
        <taxon>Metazoa</taxon>
        <taxon>Spiralia</taxon>
        <taxon>Lophotrochozoa</taxon>
        <taxon>Platyhelminthes</taxon>
        <taxon>Cestoda</taxon>
        <taxon>Eucestoda</taxon>
        <taxon>Cyclophyllidea</taxon>
        <taxon>Taeniidae</taxon>
        <taxon>Hydatigera</taxon>
    </lineage>
</organism>
<evidence type="ECO:0000313" key="4">
    <source>
        <dbReference type="WBParaSite" id="TTAC_0000508801-mRNA-1"/>
    </source>
</evidence>
<dbReference type="AlphaFoldDB" id="A0A0R3WWE8"/>
<dbReference type="STRING" id="6205.A0A0R3WWE8"/>
<dbReference type="EMBL" id="UYWX01006164">
    <property type="protein sequence ID" value="VDM26207.1"/>
    <property type="molecule type" value="Genomic_DNA"/>
</dbReference>
<reference evidence="4" key="1">
    <citation type="submission" date="2017-02" db="UniProtKB">
        <authorList>
            <consortium name="WormBaseParasite"/>
        </authorList>
    </citation>
    <scope>IDENTIFICATION</scope>
</reference>
<name>A0A0R3WWE8_HYDTA</name>
<protein>
    <submittedName>
        <fullName evidence="4">Atrophin-1</fullName>
    </submittedName>
</protein>
<proteinExistence type="predicted"/>
<feature type="region of interest" description="Disordered" evidence="1">
    <location>
        <begin position="37"/>
        <end position="85"/>
    </location>
</feature>
<feature type="compositionally biased region" description="Low complexity" evidence="1">
    <location>
        <begin position="61"/>
        <end position="77"/>
    </location>
</feature>
<evidence type="ECO:0000313" key="2">
    <source>
        <dbReference type="EMBL" id="VDM26207.1"/>
    </source>
</evidence>
<keyword evidence="3" id="KW-1185">Reference proteome</keyword>
<evidence type="ECO:0000313" key="3">
    <source>
        <dbReference type="Proteomes" id="UP000274429"/>
    </source>
</evidence>
<dbReference type="Proteomes" id="UP000274429">
    <property type="component" value="Unassembled WGS sequence"/>
</dbReference>
<gene>
    <name evidence="2" type="ORF">TTAC_LOCUS5075</name>
</gene>
<evidence type="ECO:0000256" key="1">
    <source>
        <dbReference type="SAM" id="MobiDB-lite"/>
    </source>
</evidence>
<dbReference type="WBParaSite" id="TTAC_0000508801-mRNA-1">
    <property type="protein sequence ID" value="TTAC_0000508801-mRNA-1"/>
    <property type="gene ID" value="TTAC_0000508801"/>
</dbReference>
<reference evidence="2 3" key="2">
    <citation type="submission" date="2018-11" db="EMBL/GenBank/DDBJ databases">
        <authorList>
            <consortium name="Pathogen Informatics"/>
        </authorList>
    </citation>
    <scope>NUCLEOTIDE SEQUENCE [LARGE SCALE GENOMIC DNA]</scope>
</reference>
<sequence>MKDNAVFDWLFFCTFNQITRYSRLTFFSQLQPVPYPPGQPHTAFSGPNSIEPAQSHHLHQGLQRSLGSGSGLTGPSSVPDALSSTYQVSPMGAQGYVLAPPLSAESQVSRPPPQPIPPQQQQQPQQAPPPQQQYYPSIAPTPYDVRL</sequence>
<accession>A0A0R3WWE8</accession>
<feature type="region of interest" description="Disordered" evidence="1">
    <location>
        <begin position="99"/>
        <end position="147"/>
    </location>
</feature>